<keyword evidence="4" id="KW-1185">Reference proteome</keyword>
<comment type="caution">
    <text evidence="3">The sequence shown here is derived from an EMBL/GenBank/DDBJ whole genome shotgun (WGS) entry which is preliminary data.</text>
</comment>
<dbReference type="Proteomes" id="UP001596137">
    <property type="component" value="Unassembled WGS sequence"/>
</dbReference>
<keyword evidence="2" id="KW-1133">Transmembrane helix</keyword>
<feature type="transmembrane region" description="Helical" evidence="2">
    <location>
        <begin position="126"/>
        <end position="150"/>
    </location>
</feature>
<feature type="transmembrane region" description="Helical" evidence="2">
    <location>
        <begin position="170"/>
        <end position="195"/>
    </location>
</feature>
<sequence>MPPGPYGPSPGTAAGSAAAVLRDLRRAAMLSRPLTVGIAMAATAVANVPGMADAYNNWESLHSRLDTVNKTYIRNLGESGKDGWIAADHDAFSDAVERYQEAVESLRAYVKTVAGIVDELGDAYRAYWLALARVAAVLLAGVAIAAAMLATPYAAAGYARLQMLGLLANGVIAAATGMLAKVVSAVAGGMSVYFAGKAYVQMYNLQPTGAAKVDFTKAVIDADGLPSFQEPAGPGRLPPSSGFEWREPVKSAPQPYQP</sequence>
<evidence type="ECO:0000256" key="2">
    <source>
        <dbReference type="SAM" id="Phobius"/>
    </source>
</evidence>
<name>A0ABW1NXV0_9ACTN</name>
<keyword evidence="2" id="KW-0472">Membrane</keyword>
<gene>
    <name evidence="3" type="ORF">ACFP1K_38845</name>
</gene>
<evidence type="ECO:0000313" key="4">
    <source>
        <dbReference type="Proteomes" id="UP001596137"/>
    </source>
</evidence>
<organism evidence="3 4">
    <name type="scientific">Sphaerisporangium aureirubrum</name>
    <dbReference type="NCBI Taxonomy" id="1544736"/>
    <lineage>
        <taxon>Bacteria</taxon>
        <taxon>Bacillati</taxon>
        <taxon>Actinomycetota</taxon>
        <taxon>Actinomycetes</taxon>
        <taxon>Streptosporangiales</taxon>
        <taxon>Streptosporangiaceae</taxon>
        <taxon>Sphaerisporangium</taxon>
    </lineage>
</organism>
<dbReference type="EMBL" id="JBHSRF010000119">
    <property type="protein sequence ID" value="MFC6087177.1"/>
    <property type="molecule type" value="Genomic_DNA"/>
</dbReference>
<keyword evidence="2" id="KW-0812">Transmembrane</keyword>
<accession>A0ABW1NXV0</accession>
<proteinExistence type="predicted"/>
<evidence type="ECO:0008006" key="5">
    <source>
        <dbReference type="Google" id="ProtNLM"/>
    </source>
</evidence>
<evidence type="ECO:0000256" key="1">
    <source>
        <dbReference type="SAM" id="MobiDB-lite"/>
    </source>
</evidence>
<protein>
    <recommendedName>
        <fullName evidence="5">WXG100 family type VII secretion target</fullName>
    </recommendedName>
</protein>
<reference evidence="4" key="1">
    <citation type="journal article" date="2019" name="Int. J. Syst. Evol. Microbiol.">
        <title>The Global Catalogue of Microorganisms (GCM) 10K type strain sequencing project: providing services to taxonomists for standard genome sequencing and annotation.</title>
        <authorList>
            <consortium name="The Broad Institute Genomics Platform"/>
            <consortium name="The Broad Institute Genome Sequencing Center for Infectious Disease"/>
            <person name="Wu L."/>
            <person name="Ma J."/>
        </authorList>
    </citation>
    <scope>NUCLEOTIDE SEQUENCE [LARGE SCALE GENOMIC DNA]</scope>
    <source>
        <strain evidence="4">JCM 30346</strain>
    </source>
</reference>
<dbReference type="RefSeq" id="WP_380763173.1">
    <property type="nucleotide sequence ID" value="NZ_JBHSRF010000119.1"/>
</dbReference>
<feature type="region of interest" description="Disordered" evidence="1">
    <location>
        <begin position="226"/>
        <end position="258"/>
    </location>
</feature>
<evidence type="ECO:0000313" key="3">
    <source>
        <dbReference type="EMBL" id="MFC6087177.1"/>
    </source>
</evidence>